<proteinExistence type="predicted"/>
<organism evidence="1 2">
    <name type="scientific">Phocaeicola plebeius</name>
    <dbReference type="NCBI Taxonomy" id="310297"/>
    <lineage>
        <taxon>Bacteria</taxon>
        <taxon>Pseudomonadati</taxon>
        <taxon>Bacteroidota</taxon>
        <taxon>Bacteroidia</taxon>
        <taxon>Bacteroidales</taxon>
        <taxon>Bacteroidaceae</taxon>
        <taxon>Phocaeicola</taxon>
    </lineage>
</organism>
<dbReference type="Proteomes" id="UP000260814">
    <property type="component" value="Unassembled WGS sequence"/>
</dbReference>
<reference evidence="1 2" key="1">
    <citation type="submission" date="2018-08" db="EMBL/GenBank/DDBJ databases">
        <title>A genome reference for cultivated species of the human gut microbiota.</title>
        <authorList>
            <person name="Zou Y."/>
            <person name="Xue W."/>
            <person name="Luo G."/>
        </authorList>
    </citation>
    <scope>NUCLEOTIDE SEQUENCE [LARGE SCALE GENOMIC DNA]</scope>
    <source>
        <strain evidence="1 2">OM06-2</strain>
    </source>
</reference>
<gene>
    <name evidence="1" type="ORF">DXB87_06220</name>
</gene>
<sequence length="102" mass="12442">MAFCRQQQWLTNRQYTFPHGGWSHEHIDKDKQKENLLRRLLLFVEEGKHEQPTIIAMLQTRSIPRQKASLYEKLQERRSRRFYLIQRGRSPFCEYNHQSIAI</sequence>
<protein>
    <submittedName>
        <fullName evidence="1">Uncharacterized protein</fullName>
    </submittedName>
</protein>
<evidence type="ECO:0000313" key="2">
    <source>
        <dbReference type="Proteomes" id="UP000260814"/>
    </source>
</evidence>
<dbReference type="AlphaFoldDB" id="A0A3E4ZAN2"/>
<evidence type="ECO:0000313" key="1">
    <source>
        <dbReference type="EMBL" id="RGM92056.1"/>
    </source>
</evidence>
<name>A0A3E4ZAN2_9BACT</name>
<accession>A0A3E4ZAN2</accession>
<dbReference type="EMBL" id="QSTW01000005">
    <property type="protein sequence ID" value="RGM92056.1"/>
    <property type="molecule type" value="Genomic_DNA"/>
</dbReference>
<comment type="caution">
    <text evidence="1">The sequence shown here is derived from an EMBL/GenBank/DDBJ whole genome shotgun (WGS) entry which is preliminary data.</text>
</comment>